<protein>
    <submittedName>
        <fullName evidence="2">Uncharacterized protein</fullName>
    </submittedName>
</protein>
<dbReference type="EMBL" id="CDMC01000006">
    <property type="protein sequence ID" value="CEN61708.1"/>
    <property type="molecule type" value="Genomic_DNA"/>
</dbReference>
<proteinExistence type="predicted"/>
<evidence type="ECO:0000313" key="3">
    <source>
        <dbReference type="Proteomes" id="UP000054771"/>
    </source>
</evidence>
<accession>A0A0U5GU68</accession>
<dbReference type="Proteomes" id="UP000054771">
    <property type="component" value="Unassembled WGS sequence"/>
</dbReference>
<sequence>MNLLRQRRDEVRQPPNPIINKVSSSKSDLRNTAVDIPCCLELYNGLDYDPSTKLNHPTSCMHSEEYDLAGTGLQDRISTYRRLATGSDYGHWERSVTPSG</sequence>
<evidence type="ECO:0000256" key="1">
    <source>
        <dbReference type="SAM" id="MobiDB-lite"/>
    </source>
</evidence>
<reference evidence="3" key="1">
    <citation type="journal article" date="2016" name="Genome Announc.">
        <title>Draft genome sequences of fungus Aspergillus calidoustus.</title>
        <authorList>
            <person name="Horn F."/>
            <person name="Linde J."/>
            <person name="Mattern D.J."/>
            <person name="Walther G."/>
            <person name="Guthke R."/>
            <person name="Scherlach K."/>
            <person name="Martin K."/>
            <person name="Brakhage A.A."/>
            <person name="Petzke L."/>
            <person name="Valiante V."/>
        </authorList>
    </citation>
    <scope>NUCLEOTIDE SEQUENCE [LARGE SCALE GENOMIC DNA]</scope>
    <source>
        <strain evidence="3">SF006504</strain>
    </source>
</reference>
<feature type="region of interest" description="Disordered" evidence="1">
    <location>
        <begin position="1"/>
        <end position="23"/>
    </location>
</feature>
<gene>
    <name evidence="2" type="ORF">ASPCAL08358</name>
</gene>
<organism evidence="2 3">
    <name type="scientific">Aspergillus calidoustus</name>
    <dbReference type="NCBI Taxonomy" id="454130"/>
    <lineage>
        <taxon>Eukaryota</taxon>
        <taxon>Fungi</taxon>
        <taxon>Dikarya</taxon>
        <taxon>Ascomycota</taxon>
        <taxon>Pezizomycotina</taxon>
        <taxon>Eurotiomycetes</taxon>
        <taxon>Eurotiomycetidae</taxon>
        <taxon>Eurotiales</taxon>
        <taxon>Aspergillaceae</taxon>
        <taxon>Aspergillus</taxon>
        <taxon>Aspergillus subgen. Nidulantes</taxon>
    </lineage>
</organism>
<keyword evidence="3" id="KW-1185">Reference proteome</keyword>
<dbReference type="AlphaFoldDB" id="A0A0U5GU68"/>
<feature type="compositionally biased region" description="Basic and acidic residues" evidence="1">
    <location>
        <begin position="1"/>
        <end position="12"/>
    </location>
</feature>
<name>A0A0U5GU68_ASPCI</name>
<evidence type="ECO:0000313" key="2">
    <source>
        <dbReference type="EMBL" id="CEN61708.1"/>
    </source>
</evidence>